<name>A0A6N9HLN2_9BURK</name>
<keyword evidence="3" id="KW-1185">Reference proteome</keyword>
<feature type="transmembrane region" description="Helical" evidence="1">
    <location>
        <begin position="73"/>
        <end position="102"/>
    </location>
</feature>
<comment type="caution">
    <text evidence="2">The sequence shown here is derived from an EMBL/GenBank/DDBJ whole genome shotgun (WGS) entry which is preliminary data.</text>
</comment>
<proteinExistence type="predicted"/>
<feature type="transmembrane region" description="Helical" evidence="1">
    <location>
        <begin position="43"/>
        <end position="61"/>
    </location>
</feature>
<feature type="transmembrane region" description="Helical" evidence="1">
    <location>
        <begin position="108"/>
        <end position="130"/>
    </location>
</feature>
<keyword evidence="1" id="KW-0472">Membrane</keyword>
<protein>
    <recommendedName>
        <fullName evidence="4">Transmembrane protein</fullName>
    </recommendedName>
</protein>
<evidence type="ECO:0000313" key="2">
    <source>
        <dbReference type="EMBL" id="MYN04259.1"/>
    </source>
</evidence>
<evidence type="ECO:0000256" key="1">
    <source>
        <dbReference type="SAM" id="Phobius"/>
    </source>
</evidence>
<evidence type="ECO:0000313" key="3">
    <source>
        <dbReference type="Proteomes" id="UP000448575"/>
    </source>
</evidence>
<dbReference type="EMBL" id="WWCJ01000015">
    <property type="protein sequence ID" value="MYN04259.1"/>
    <property type="molecule type" value="Genomic_DNA"/>
</dbReference>
<organism evidence="2 3">
    <name type="scientific">Pseudoduganella guangdongensis</name>
    <dbReference type="NCBI Taxonomy" id="2692179"/>
    <lineage>
        <taxon>Bacteria</taxon>
        <taxon>Pseudomonadati</taxon>
        <taxon>Pseudomonadota</taxon>
        <taxon>Betaproteobacteria</taxon>
        <taxon>Burkholderiales</taxon>
        <taxon>Oxalobacteraceae</taxon>
        <taxon>Telluria group</taxon>
        <taxon>Pseudoduganella</taxon>
    </lineage>
</organism>
<dbReference type="AlphaFoldDB" id="A0A6N9HLN2"/>
<sequence length="251" mass="27708">MRNPRPSAQARPNLWHVSALSWGTCNLLLSLFAMPISFNPLGLRLQLCLLLAHFAGVLYLWRLASRRGNPERLLDTALVTMVFIFLVPLCMLVAPAIVLAAYALPSPAWKTVAMLMMIAGGVLALIRIWSIASDKDTGRRFETFLADELKENVITTHSINTLLTHVGRHPVGPTRIDGWSMAAAIIAGAPILLANVSYDKSSSSLAFCALITTPMAAHTISRLVVHAYLWIYRLARFEREVGIKIVVNVRQ</sequence>
<dbReference type="Proteomes" id="UP000448575">
    <property type="component" value="Unassembled WGS sequence"/>
</dbReference>
<feature type="transmembrane region" description="Helical" evidence="1">
    <location>
        <begin position="12"/>
        <end position="37"/>
    </location>
</feature>
<reference evidence="2 3" key="1">
    <citation type="submission" date="2019-12" db="EMBL/GenBank/DDBJ databases">
        <title>Novel species isolated from a subtropical stream in China.</title>
        <authorList>
            <person name="Lu H."/>
        </authorList>
    </citation>
    <scope>NUCLEOTIDE SEQUENCE [LARGE SCALE GENOMIC DNA]</scope>
    <source>
        <strain evidence="2 3">DS3</strain>
    </source>
</reference>
<evidence type="ECO:0008006" key="4">
    <source>
        <dbReference type="Google" id="ProtNLM"/>
    </source>
</evidence>
<gene>
    <name evidence="2" type="ORF">GTP41_19385</name>
</gene>
<keyword evidence="1" id="KW-1133">Transmembrane helix</keyword>
<dbReference type="RefSeq" id="WP_161027219.1">
    <property type="nucleotide sequence ID" value="NZ_WWCJ01000015.1"/>
</dbReference>
<keyword evidence="1" id="KW-0812">Transmembrane</keyword>
<accession>A0A6N9HLN2</accession>